<evidence type="ECO:0000259" key="1">
    <source>
        <dbReference type="Pfam" id="PF06202"/>
    </source>
</evidence>
<dbReference type="RefSeq" id="XP_006816107.1">
    <property type="nucleotide sequence ID" value="XM_006816044.1"/>
</dbReference>
<proteinExistence type="predicted"/>
<keyword evidence="2" id="KW-1185">Reference proteome</keyword>
<accession>A0ABM0M7W6</accession>
<evidence type="ECO:0000313" key="2">
    <source>
        <dbReference type="Proteomes" id="UP000694865"/>
    </source>
</evidence>
<reference evidence="3" key="1">
    <citation type="submission" date="2025-08" db="UniProtKB">
        <authorList>
            <consortium name="RefSeq"/>
        </authorList>
    </citation>
    <scope>IDENTIFICATION</scope>
    <source>
        <tissue evidence="3">Testes</tissue>
    </source>
</reference>
<dbReference type="InterPro" id="IPR010401">
    <property type="entry name" value="AGL/Gdb1"/>
</dbReference>
<protein>
    <submittedName>
        <fullName evidence="3">Glycogen debranching enzyme-like</fullName>
    </submittedName>
</protein>
<dbReference type="InterPro" id="IPR008928">
    <property type="entry name" value="6-hairpin_glycosidase_sf"/>
</dbReference>
<dbReference type="PANTHER" id="PTHR10569">
    <property type="entry name" value="GLYCOGEN DEBRANCHING ENZYME"/>
    <property type="match status" value="1"/>
</dbReference>
<gene>
    <name evidence="3" type="primary">LOC102810384</name>
</gene>
<dbReference type="SUPFAM" id="SSF48208">
    <property type="entry name" value="Six-hairpin glycosidases"/>
    <property type="match status" value="1"/>
</dbReference>
<sequence length="126" mass="14532">MKTLDPDDWAYDGNYDNAYDGHDGKKAKGFNYHQGPEWLWLMGYFLRAKLHFAKDKPDLLDKTVQFIQQTLSAHQVEMEKSPWRGLPELTNKDGVKCTDSCPTQAWSMGCILDVLYDLDKVITEKT</sequence>
<evidence type="ECO:0000313" key="3">
    <source>
        <dbReference type="RefSeq" id="XP_006816107.1"/>
    </source>
</evidence>
<dbReference type="Pfam" id="PF06202">
    <property type="entry name" value="GDE_C"/>
    <property type="match status" value="1"/>
</dbReference>
<dbReference type="PANTHER" id="PTHR10569:SF2">
    <property type="entry name" value="GLYCOGEN DEBRANCHING ENZYME"/>
    <property type="match status" value="1"/>
</dbReference>
<dbReference type="GeneID" id="102810384"/>
<dbReference type="Proteomes" id="UP000694865">
    <property type="component" value="Unplaced"/>
</dbReference>
<organism evidence="2 3">
    <name type="scientific">Saccoglossus kowalevskii</name>
    <name type="common">Acorn worm</name>
    <dbReference type="NCBI Taxonomy" id="10224"/>
    <lineage>
        <taxon>Eukaryota</taxon>
        <taxon>Metazoa</taxon>
        <taxon>Hemichordata</taxon>
        <taxon>Enteropneusta</taxon>
        <taxon>Harrimaniidae</taxon>
        <taxon>Saccoglossus</taxon>
    </lineage>
</organism>
<dbReference type="InterPro" id="IPR032790">
    <property type="entry name" value="GDE_C"/>
</dbReference>
<name>A0ABM0M7W6_SACKO</name>
<feature type="domain" description="Glycogen debranching enzyme C-terminal" evidence="1">
    <location>
        <begin position="1"/>
        <end position="113"/>
    </location>
</feature>